<dbReference type="GO" id="GO:0030798">
    <property type="term" value="F:trans-aconitate 2-methyltransferase activity"/>
    <property type="evidence" value="ECO:0007669"/>
    <property type="project" value="InterPro"/>
</dbReference>
<keyword evidence="2" id="KW-0808">Transferase</keyword>
<organism evidence="2 3">
    <name type="scientific">Methylomonas koyamae</name>
    <dbReference type="NCBI Taxonomy" id="702114"/>
    <lineage>
        <taxon>Bacteria</taxon>
        <taxon>Pseudomonadati</taxon>
        <taxon>Pseudomonadota</taxon>
        <taxon>Gammaproteobacteria</taxon>
        <taxon>Methylococcales</taxon>
        <taxon>Methylococcaceae</taxon>
        <taxon>Methylomonas</taxon>
    </lineage>
</organism>
<evidence type="ECO:0000259" key="1">
    <source>
        <dbReference type="Pfam" id="PF08241"/>
    </source>
</evidence>
<dbReference type="Gene3D" id="1.10.150.290">
    <property type="entry name" value="S-adenosyl-L-methionine-dependent methyltransferases"/>
    <property type="match status" value="1"/>
</dbReference>
<feature type="domain" description="Methyltransferase type 11" evidence="1">
    <location>
        <begin position="38"/>
        <end position="134"/>
    </location>
</feature>
<keyword evidence="2" id="KW-0489">Methyltransferase</keyword>
<dbReference type="InterPro" id="IPR029063">
    <property type="entry name" value="SAM-dependent_MTases_sf"/>
</dbReference>
<dbReference type="PANTHER" id="PTHR43861">
    <property type="entry name" value="TRANS-ACONITATE 2-METHYLTRANSFERASE-RELATED"/>
    <property type="match status" value="1"/>
</dbReference>
<dbReference type="AlphaFoldDB" id="A0A177N9U0"/>
<protein>
    <submittedName>
        <fullName evidence="2">SAM-dependent methyltransferase</fullName>
    </submittedName>
</protein>
<dbReference type="Proteomes" id="UP000077857">
    <property type="component" value="Unassembled WGS sequence"/>
</dbReference>
<dbReference type="Pfam" id="PF08241">
    <property type="entry name" value="Methyltransf_11"/>
    <property type="match status" value="1"/>
</dbReference>
<dbReference type="SUPFAM" id="SSF53335">
    <property type="entry name" value="S-adenosyl-L-methionine-dependent methyltransferases"/>
    <property type="match status" value="1"/>
</dbReference>
<dbReference type="OrthoDB" id="9760689at2"/>
<accession>A0A177N9U0</accession>
<gene>
    <name evidence="2" type="ORF">A1507_15965</name>
</gene>
<reference evidence="2 3" key="1">
    <citation type="submission" date="2016-03" db="EMBL/GenBank/DDBJ databases">
        <authorList>
            <person name="Ploux O."/>
        </authorList>
    </citation>
    <scope>NUCLEOTIDE SEQUENCE [LARGE SCALE GENOMIC DNA]</scope>
    <source>
        <strain evidence="2 3">R-45378</strain>
    </source>
</reference>
<evidence type="ECO:0000313" key="2">
    <source>
        <dbReference type="EMBL" id="OAI13989.1"/>
    </source>
</evidence>
<sequence>MNAYEWDAEDYSQHSDVQKRWAGELIERLTLTGNEAVLDLGCGDGWGAAQMAGTLPNGSVLGVDYSPAMIALARRRYPPDRHPNLRFQVMDARALSFEACFDRVFSNAVLHWVDDHRPVLSGLYRRLKPDGKLLLRMGGQGDVAEIRATMDKVTMSAQWSEYFQGFEFPYTFPGVDEYRAMLKAEGFSVNRLELIATDMAHEGRAGLAGWIRTTWLPYTQRIPENLRESFIETVCSDYLDQVPLSADGKAHVAMVLLKVEANKSDKT</sequence>
<dbReference type="InterPro" id="IPR013216">
    <property type="entry name" value="Methyltransf_11"/>
</dbReference>
<dbReference type="EMBL" id="LUUJ01000094">
    <property type="protein sequence ID" value="OAI13989.1"/>
    <property type="molecule type" value="Genomic_DNA"/>
</dbReference>
<proteinExistence type="predicted"/>
<dbReference type="PANTHER" id="PTHR43861:SF1">
    <property type="entry name" value="TRANS-ACONITATE 2-METHYLTRANSFERASE"/>
    <property type="match status" value="1"/>
</dbReference>
<name>A0A177N9U0_9GAMM</name>
<comment type="caution">
    <text evidence="2">The sequence shown here is derived from an EMBL/GenBank/DDBJ whole genome shotgun (WGS) entry which is preliminary data.</text>
</comment>
<dbReference type="RefSeq" id="WP_064041233.1">
    <property type="nucleotide sequence ID" value="NZ_LUUJ01000094.1"/>
</dbReference>
<dbReference type="InterPro" id="IPR023149">
    <property type="entry name" value="Trans_acon_MeTrfase_C"/>
</dbReference>
<evidence type="ECO:0000313" key="3">
    <source>
        <dbReference type="Proteomes" id="UP000077857"/>
    </source>
</evidence>
<dbReference type="CDD" id="cd02440">
    <property type="entry name" value="AdoMet_MTases"/>
    <property type="match status" value="1"/>
</dbReference>
<dbReference type="Gene3D" id="3.40.50.150">
    <property type="entry name" value="Vaccinia Virus protein VP39"/>
    <property type="match status" value="1"/>
</dbReference>
<dbReference type="GO" id="GO:0032259">
    <property type="term" value="P:methylation"/>
    <property type="evidence" value="ECO:0007669"/>
    <property type="project" value="UniProtKB-KW"/>
</dbReference>